<comment type="caution">
    <text evidence="1">The sequence shown here is derived from an EMBL/GenBank/DDBJ whole genome shotgun (WGS) entry which is preliminary data.</text>
</comment>
<evidence type="ECO:0000313" key="1">
    <source>
        <dbReference type="EMBL" id="KAA6378912.1"/>
    </source>
</evidence>
<accession>A0A5J4V911</accession>
<proteinExistence type="predicted"/>
<dbReference type="EMBL" id="SNRW01008838">
    <property type="protein sequence ID" value="KAA6378912.1"/>
    <property type="molecule type" value="Genomic_DNA"/>
</dbReference>
<evidence type="ECO:0000313" key="2">
    <source>
        <dbReference type="Proteomes" id="UP000324800"/>
    </source>
</evidence>
<dbReference type="AlphaFoldDB" id="A0A5J4V911"/>
<sequence length="144" mass="15908">MWQSIGDALVNMIGLLDNLVTYSIAFKGIFDGVPVNFGLMALSTIENIVYPVLQVVLGYEQAINNEIQTLPFYVVNVPHIRDSYIPYAIDEYGAFSIGSQSNQSLSIVSPFANNNQLLVPPYLTILLAMMGYKNVFTPVIIQSV</sequence>
<dbReference type="Proteomes" id="UP000324800">
    <property type="component" value="Unassembled WGS sequence"/>
</dbReference>
<organism evidence="1 2">
    <name type="scientific">Streblomastix strix</name>
    <dbReference type="NCBI Taxonomy" id="222440"/>
    <lineage>
        <taxon>Eukaryota</taxon>
        <taxon>Metamonada</taxon>
        <taxon>Preaxostyla</taxon>
        <taxon>Oxymonadida</taxon>
        <taxon>Streblomastigidae</taxon>
        <taxon>Streblomastix</taxon>
    </lineage>
</organism>
<gene>
    <name evidence="1" type="ORF">EZS28_025561</name>
</gene>
<reference evidence="1 2" key="1">
    <citation type="submission" date="2019-03" db="EMBL/GenBank/DDBJ databases">
        <title>Single cell metagenomics reveals metabolic interactions within the superorganism composed of flagellate Streblomastix strix and complex community of Bacteroidetes bacteria on its surface.</title>
        <authorList>
            <person name="Treitli S.C."/>
            <person name="Kolisko M."/>
            <person name="Husnik F."/>
            <person name="Keeling P."/>
            <person name="Hampl V."/>
        </authorList>
    </citation>
    <scope>NUCLEOTIDE SEQUENCE [LARGE SCALE GENOMIC DNA]</scope>
    <source>
        <strain evidence="1">ST1C</strain>
    </source>
</reference>
<name>A0A5J4V911_9EUKA</name>
<protein>
    <submittedName>
        <fullName evidence="1">Uncharacterized protein</fullName>
    </submittedName>
</protein>